<evidence type="ECO:0000313" key="5">
    <source>
        <dbReference type="Proteomes" id="UP001258017"/>
    </source>
</evidence>
<gene>
    <name evidence="4" type="ORF">KPH14_006680</name>
</gene>
<keyword evidence="5" id="KW-1185">Reference proteome</keyword>
<evidence type="ECO:0000256" key="2">
    <source>
        <dbReference type="SAM" id="MobiDB-lite"/>
    </source>
</evidence>
<dbReference type="Pfam" id="PF10257">
    <property type="entry name" value="RAI16-like"/>
    <property type="match status" value="1"/>
</dbReference>
<reference evidence="4" key="1">
    <citation type="submission" date="2021-08" db="EMBL/GenBank/DDBJ databases">
        <authorList>
            <person name="Misof B."/>
            <person name="Oliver O."/>
            <person name="Podsiadlowski L."/>
            <person name="Donath A."/>
            <person name="Peters R."/>
            <person name="Mayer C."/>
            <person name="Rust J."/>
            <person name="Gunkel S."/>
            <person name="Lesny P."/>
            <person name="Martin S."/>
            <person name="Oeyen J.P."/>
            <person name="Petersen M."/>
            <person name="Panagiotis P."/>
            <person name="Wilbrandt J."/>
            <person name="Tanja T."/>
        </authorList>
    </citation>
    <scope>NUCLEOTIDE SEQUENCE</scope>
    <source>
        <strain evidence="4">GBR_01_08_01A</strain>
        <tissue evidence="4">Thorax + abdomen</tissue>
    </source>
</reference>
<evidence type="ECO:0000256" key="1">
    <source>
        <dbReference type="ARBA" id="ARBA00024336"/>
    </source>
</evidence>
<organism evidence="4 5">
    <name type="scientific">Odynerus spinipes</name>
    <dbReference type="NCBI Taxonomy" id="1348599"/>
    <lineage>
        <taxon>Eukaryota</taxon>
        <taxon>Metazoa</taxon>
        <taxon>Ecdysozoa</taxon>
        <taxon>Arthropoda</taxon>
        <taxon>Hexapoda</taxon>
        <taxon>Insecta</taxon>
        <taxon>Pterygota</taxon>
        <taxon>Neoptera</taxon>
        <taxon>Endopterygota</taxon>
        <taxon>Hymenoptera</taxon>
        <taxon>Apocrita</taxon>
        <taxon>Aculeata</taxon>
        <taxon>Vespoidea</taxon>
        <taxon>Vespidae</taxon>
        <taxon>Eumeninae</taxon>
        <taxon>Odynerus</taxon>
    </lineage>
</organism>
<accession>A0AAD9RR34</accession>
<reference evidence="4" key="2">
    <citation type="journal article" date="2023" name="Commun. Biol.">
        <title>Intrasexual cuticular hydrocarbon dimorphism in a wasp sheds light on hydrocarbon biosynthesis genes in Hymenoptera.</title>
        <authorList>
            <person name="Moris V.C."/>
            <person name="Podsiadlowski L."/>
            <person name="Martin S."/>
            <person name="Oeyen J.P."/>
            <person name="Donath A."/>
            <person name="Petersen M."/>
            <person name="Wilbrandt J."/>
            <person name="Misof B."/>
            <person name="Liedtke D."/>
            <person name="Thamm M."/>
            <person name="Scheiner R."/>
            <person name="Schmitt T."/>
            <person name="Niehuis O."/>
        </authorList>
    </citation>
    <scope>NUCLEOTIDE SEQUENCE</scope>
    <source>
        <strain evidence="4">GBR_01_08_01A</strain>
    </source>
</reference>
<dbReference type="Proteomes" id="UP001258017">
    <property type="component" value="Unassembled WGS sequence"/>
</dbReference>
<feature type="region of interest" description="Disordered" evidence="2">
    <location>
        <begin position="1"/>
        <end position="26"/>
    </location>
</feature>
<dbReference type="AlphaFoldDB" id="A0AAD9RR34"/>
<feature type="compositionally biased region" description="Polar residues" evidence="2">
    <location>
        <begin position="1"/>
        <end position="15"/>
    </location>
</feature>
<protein>
    <recommendedName>
        <fullName evidence="3">FHF complex subunit HOOK-interacting protein C-terminal domain-containing protein</fullName>
    </recommendedName>
</protein>
<feature type="region of interest" description="Disordered" evidence="2">
    <location>
        <begin position="693"/>
        <end position="713"/>
    </location>
</feature>
<dbReference type="InterPro" id="IPR019384">
    <property type="entry name" value="FHIP"/>
</dbReference>
<evidence type="ECO:0000313" key="4">
    <source>
        <dbReference type="EMBL" id="KAK2584276.1"/>
    </source>
</evidence>
<dbReference type="PANTHER" id="PTHR21705:SF11">
    <property type="entry name" value="FHIP FAMILY PROTEIN CG3558"/>
    <property type="match status" value="1"/>
</dbReference>
<dbReference type="EMBL" id="JAIFRP010000026">
    <property type="protein sequence ID" value="KAK2584276.1"/>
    <property type="molecule type" value="Genomic_DNA"/>
</dbReference>
<dbReference type="Pfam" id="PF19314">
    <property type="entry name" value="DUF5917"/>
    <property type="match status" value="1"/>
</dbReference>
<feature type="compositionally biased region" description="Basic and acidic residues" evidence="2">
    <location>
        <begin position="17"/>
        <end position="26"/>
    </location>
</feature>
<sequence length="1001" mass="111882">MSWLRNSPLRTSFTKQRSRDSPPKDADPSACYDSFCKHWQQAYEIILHTIPPKGIPSQDDVLGVVNHIDQMVTLLVLELRESTSSKHYRQNSSATHSPCLEYLLSENLLVKLYEWSVHTGRFNNAVRLEQIKLYELLVSHSGTLLAHEPVTRPLLRLLEECANDIMPVEVEKKLVVLLNQLCVALMQNMALLDLFFHSTTTGKNKFVIFTLLIPHIHREGGIGQQSRDAMLLCMSLSKKNDEVGLYIADQSNICPVLATGLSGLYSVLPRKLNIETDDWHRLTPDDVNDIPALIQLMNSLEFCNAVAQIAHPLVQKQLLEFLYQGFLVPVMGPALLQDSLGLTLEQLDTPEHRTTVDELVAATAYFDLFLRSVTEPGLLRSLVRFLLEDNYDECRILDSLIQRISSRSRLCIVTLALFETLINLNCEDVMLELCLGALSPCSHVMLSQRRRLKDIDPFGRGAEKFLSLIPNCCSPFSPSVTSPNSLPSTLSATREESDTLKSLPLSINYGTRLSDSLYGNYHAYLCDARQKITACRIACSKWSARYDGEVSKDSNTGSAITLTDENTLVDQSTRKTEKNVVPPLEVHANTVIDTQENTSADNILTNIQSLLENKELTKITFNMDIPVASDVVLSLEEQAKLDADIAELLNEDVGSTESPVETFLIGDKKVTDSGTDDSNTAMNSLLSLGESSGYESSAFKGSSESTPENEPNENQINEHEIDVECNHEPNVLFHDIIESNSLITEELVMNKQSKDTVCRQDIFNGQPNVGIFLDVILRKLECMTSNNLYVNLHLTGLISRLAIYPQPLLQSFLLNHSLVFQPSIRSLFQVLASLKHKIDQYLSKHDNVDLLVEQARSFLIGREDRLVNARKNALEATAQFSSSKRNSLSSDSFLRGEPKRRSLTSSFTQMFRRSSNTSGSVNLTNSISQPSSISENQLESVGHGTGYRYYTKSSWESPSEISPVQNVVLCAVVLDEWLKELAAITQEHAIMSLTNGLEFKT</sequence>
<name>A0AAD9RR34_9HYME</name>
<comment type="caution">
    <text evidence="4">The sequence shown here is derived from an EMBL/GenBank/DDBJ whole genome shotgun (WGS) entry which is preliminary data.</text>
</comment>
<feature type="region of interest" description="Disordered" evidence="2">
    <location>
        <begin position="913"/>
        <end position="939"/>
    </location>
</feature>
<dbReference type="PANTHER" id="PTHR21705">
    <property type="entry name" value="RAI16 PROTEIN-RELATED"/>
    <property type="match status" value="1"/>
</dbReference>
<dbReference type="Pfam" id="PF19311">
    <property type="entry name" value="KELAA"/>
    <property type="match status" value="1"/>
</dbReference>
<dbReference type="InterPro" id="IPR045669">
    <property type="entry name" value="FHIP_C"/>
</dbReference>
<evidence type="ECO:0000259" key="3">
    <source>
        <dbReference type="Pfam" id="PF19314"/>
    </source>
</evidence>
<feature type="domain" description="FHF complex subunit HOOK-interacting protein C-terminal" evidence="3">
    <location>
        <begin position="770"/>
        <end position="862"/>
    </location>
</feature>
<comment type="similarity">
    <text evidence="1">Belongs to the FHIP family.</text>
</comment>
<dbReference type="InterPro" id="IPR045668">
    <property type="entry name" value="FHIP_KELAA_motif"/>
</dbReference>
<proteinExistence type="inferred from homology"/>